<feature type="binding site" evidence="6">
    <location>
        <position position="85"/>
    </location>
    <ligand>
        <name>S-adenosyl-L-methionine</name>
        <dbReference type="ChEBI" id="CHEBI:59789"/>
    </ligand>
</feature>
<feature type="binding site" evidence="6">
    <location>
        <position position="106"/>
    </location>
    <ligand>
        <name>S-adenosyl-L-methionine</name>
        <dbReference type="ChEBI" id="CHEBI:59789"/>
    </ligand>
</feature>
<dbReference type="EC" id="2.1.1.199" evidence="6"/>
<dbReference type="Pfam" id="PF01795">
    <property type="entry name" value="Methyltransf_5"/>
    <property type="match status" value="1"/>
</dbReference>
<dbReference type="PANTHER" id="PTHR11265:SF0">
    <property type="entry name" value="12S RRNA N4-METHYLCYTIDINE METHYLTRANSFERASE"/>
    <property type="match status" value="1"/>
</dbReference>
<dbReference type="PIRSF" id="PIRSF004486">
    <property type="entry name" value="MraW"/>
    <property type="match status" value="1"/>
</dbReference>
<evidence type="ECO:0000256" key="4">
    <source>
        <dbReference type="ARBA" id="ARBA00022679"/>
    </source>
</evidence>
<evidence type="ECO:0000256" key="2">
    <source>
        <dbReference type="ARBA" id="ARBA00022552"/>
    </source>
</evidence>
<dbReference type="Gene3D" id="3.40.50.150">
    <property type="entry name" value="Vaccinia Virus protein VP39"/>
    <property type="match status" value="1"/>
</dbReference>
<dbReference type="AlphaFoldDB" id="A0A2M8LGV8"/>
<dbReference type="GO" id="GO:0005737">
    <property type="term" value="C:cytoplasm"/>
    <property type="evidence" value="ECO:0007669"/>
    <property type="project" value="UniProtKB-SubCell"/>
</dbReference>
<dbReference type="EMBL" id="PFEU01000016">
    <property type="protein sequence ID" value="PJE76678.1"/>
    <property type="molecule type" value="Genomic_DNA"/>
</dbReference>
<keyword evidence="3 6" id="KW-0489">Methyltransferase</keyword>
<sequence>MRRQTIIMEHKPVLLAEVSNYLKPEPNDLLIDGTVGLGGHAATLLSHVLPGGRLLGIDRDASNLELARERLSGFGEAVVLVHDSYANVTDHAKTHGFTQVNGILLDLGFSSVHVDDPERGFSFRSDGPLDMRYDRTQSLTAEVIVNEWSEDELAQIFRQYGEEREARPIAQLIVSSRAKIPIRRTTQLADLIAGLKRQHGKTHPATQTFQALRIAVNDEFGELERVLPECVNLLKPGGRLAILSFHSLEDRIIKQFFKNTPSLKEVTKRPIVATREEQIENPRSRSAKLRVAEKI</sequence>
<dbReference type="NCBIfam" id="TIGR00006">
    <property type="entry name" value="16S rRNA (cytosine(1402)-N(4))-methyltransferase RsmH"/>
    <property type="match status" value="1"/>
</dbReference>
<comment type="catalytic activity">
    <reaction evidence="6">
        <text>cytidine(1402) in 16S rRNA + S-adenosyl-L-methionine = N(4)-methylcytidine(1402) in 16S rRNA + S-adenosyl-L-homocysteine + H(+)</text>
        <dbReference type="Rhea" id="RHEA:42928"/>
        <dbReference type="Rhea" id="RHEA-COMP:10286"/>
        <dbReference type="Rhea" id="RHEA-COMP:10287"/>
        <dbReference type="ChEBI" id="CHEBI:15378"/>
        <dbReference type="ChEBI" id="CHEBI:57856"/>
        <dbReference type="ChEBI" id="CHEBI:59789"/>
        <dbReference type="ChEBI" id="CHEBI:74506"/>
        <dbReference type="ChEBI" id="CHEBI:82748"/>
        <dbReference type="EC" id="2.1.1.199"/>
    </reaction>
</comment>
<evidence type="ECO:0000313" key="8">
    <source>
        <dbReference type="Proteomes" id="UP000231436"/>
    </source>
</evidence>
<dbReference type="GO" id="GO:0070475">
    <property type="term" value="P:rRNA base methylation"/>
    <property type="evidence" value="ECO:0007669"/>
    <property type="project" value="UniProtKB-UniRule"/>
</dbReference>
<name>A0A2M8LGV8_9BACT</name>
<dbReference type="Gene3D" id="1.10.150.170">
    <property type="entry name" value="Putative methyltransferase TM0872, insert domain"/>
    <property type="match status" value="1"/>
</dbReference>
<comment type="caution">
    <text evidence="7">The sequence shown here is derived from an EMBL/GenBank/DDBJ whole genome shotgun (WGS) entry which is preliminary data.</text>
</comment>
<keyword evidence="6" id="KW-0963">Cytoplasm</keyword>
<evidence type="ECO:0000313" key="7">
    <source>
        <dbReference type="EMBL" id="PJE76678.1"/>
    </source>
</evidence>
<comment type="function">
    <text evidence="6">Specifically methylates the N4 position of cytidine in position 1402 (C1402) of 16S rRNA.</text>
</comment>
<organism evidence="7 8">
    <name type="scientific">Candidatus Uhrbacteria bacterium CG10_big_fil_rev_8_21_14_0_10_48_16</name>
    <dbReference type="NCBI Taxonomy" id="1975038"/>
    <lineage>
        <taxon>Bacteria</taxon>
        <taxon>Candidatus Uhriibacteriota</taxon>
    </lineage>
</organism>
<feature type="binding site" evidence="6">
    <location>
        <position position="58"/>
    </location>
    <ligand>
        <name>S-adenosyl-L-methionine</name>
        <dbReference type="ChEBI" id="CHEBI:59789"/>
    </ligand>
</feature>
<dbReference type="Proteomes" id="UP000231436">
    <property type="component" value="Unassembled WGS sequence"/>
</dbReference>
<proteinExistence type="inferred from homology"/>
<evidence type="ECO:0000256" key="6">
    <source>
        <dbReference type="HAMAP-Rule" id="MF_01007"/>
    </source>
</evidence>
<protein>
    <recommendedName>
        <fullName evidence="6">Ribosomal RNA small subunit methyltransferase H</fullName>
        <ecNumber evidence="6">2.1.1.199</ecNumber>
    </recommendedName>
    <alternativeName>
        <fullName evidence="6">16S rRNA m(4)C1402 methyltransferase</fullName>
    </alternativeName>
    <alternativeName>
        <fullName evidence="6">rRNA (cytosine-N(4)-)-methyltransferase RsmH</fullName>
    </alternativeName>
</protein>
<dbReference type="SUPFAM" id="SSF81799">
    <property type="entry name" value="Putative methyltransferase TM0872, insert domain"/>
    <property type="match status" value="1"/>
</dbReference>
<dbReference type="PANTHER" id="PTHR11265">
    <property type="entry name" value="S-ADENOSYL-METHYLTRANSFERASE MRAW"/>
    <property type="match status" value="1"/>
</dbReference>
<feature type="binding site" evidence="6">
    <location>
        <position position="113"/>
    </location>
    <ligand>
        <name>S-adenosyl-L-methionine</name>
        <dbReference type="ChEBI" id="CHEBI:59789"/>
    </ligand>
</feature>
<evidence type="ECO:0000256" key="5">
    <source>
        <dbReference type="ARBA" id="ARBA00022691"/>
    </source>
</evidence>
<feature type="binding site" evidence="6">
    <location>
        <begin position="38"/>
        <end position="40"/>
    </location>
    <ligand>
        <name>S-adenosyl-L-methionine</name>
        <dbReference type="ChEBI" id="CHEBI:59789"/>
    </ligand>
</feature>
<dbReference type="SUPFAM" id="SSF53335">
    <property type="entry name" value="S-adenosyl-L-methionine-dependent methyltransferases"/>
    <property type="match status" value="1"/>
</dbReference>
<dbReference type="InterPro" id="IPR002903">
    <property type="entry name" value="RsmH"/>
</dbReference>
<dbReference type="GO" id="GO:0071424">
    <property type="term" value="F:rRNA (cytosine-N4-)-methyltransferase activity"/>
    <property type="evidence" value="ECO:0007669"/>
    <property type="project" value="UniProtKB-UniRule"/>
</dbReference>
<keyword evidence="2 6" id="KW-0698">rRNA processing</keyword>
<comment type="similarity">
    <text evidence="1 6">Belongs to the methyltransferase superfamily. RsmH family.</text>
</comment>
<evidence type="ECO:0000256" key="3">
    <source>
        <dbReference type="ARBA" id="ARBA00022603"/>
    </source>
</evidence>
<keyword evidence="5 6" id="KW-0949">S-adenosyl-L-methionine</keyword>
<comment type="subcellular location">
    <subcellularLocation>
        <location evidence="6">Cytoplasm</location>
    </subcellularLocation>
</comment>
<gene>
    <name evidence="6" type="primary">rsmH</name>
    <name evidence="7" type="ORF">COV05_03295</name>
</gene>
<accession>A0A2M8LGV8</accession>
<dbReference type="InterPro" id="IPR029063">
    <property type="entry name" value="SAM-dependent_MTases_sf"/>
</dbReference>
<dbReference type="InterPro" id="IPR023397">
    <property type="entry name" value="SAM-dep_MeTrfase_MraW_recog"/>
</dbReference>
<dbReference type="HAMAP" id="MF_01007">
    <property type="entry name" value="16SrRNA_methyltr_H"/>
    <property type="match status" value="1"/>
</dbReference>
<reference evidence="8" key="1">
    <citation type="submission" date="2017-09" db="EMBL/GenBank/DDBJ databases">
        <title>Depth-based differentiation of microbial function through sediment-hosted aquifers and enrichment of novel symbionts in the deep terrestrial subsurface.</title>
        <authorList>
            <person name="Probst A.J."/>
            <person name="Ladd B."/>
            <person name="Jarett J.K."/>
            <person name="Geller-Mcgrath D.E."/>
            <person name="Sieber C.M.K."/>
            <person name="Emerson J.B."/>
            <person name="Anantharaman K."/>
            <person name="Thomas B.C."/>
            <person name="Malmstrom R."/>
            <person name="Stieglmeier M."/>
            <person name="Klingl A."/>
            <person name="Woyke T."/>
            <person name="Ryan C.M."/>
            <person name="Banfield J.F."/>
        </authorList>
    </citation>
    <scope>NUCLEOTIDE SEQUENCE [LARGE SCALE GENOMIC DNA]</scope>
</reference>
<evidence type="ECO:0000256" key="1">
    <source>
        <dbReference type="ARBA" id="ARBA00010396"/>
    </source>
</evidence>
<keyword evidence="4 6" id="KW-0808">Transferase</keyword>